<name>A0ABV5FRH0_9FLAO</name>
<evidence type="ECO:0000313" key="2">
    <source>
        <dbReference type="Proteomes" id="UP001589589"/>
    </source>
</evidence>
<keyword evidence="2" id="KW-1185">Reference proteome</keyword>
<dbReference type="Proteomes" id="UP001589589">
    <property type="component" value="Unassembled WGS sequence"/>
</dbReference>
<organism evidence="1 2">
    <name type="scientific">Flavobacterium branchiarum</name>
    <dbReference type="NCBI Taxonomy" id="1114870"/>
    <lineage>
        <taxon>Bacteria</taxon>
        <taxon>Pseudomonadati</taxon>
        <taxon>Bacteroidota</taxon>
        <taxon>Flavobacteriia</taxon>
        <taxon>Flavobacteriales</taxon>
        <taxon>Flavobacteriaceae</taxon>
        <taxon>Flavobacterium</taxon>
    </lineage>
</organism>
<proteinExistence type="predicted"/>
<reference evidence="1 2" key="1">
    <citation type="submission" date="2024-09" db="EMBL/GenBank/DDBJ databases">
        <authorList>
            <person name="Sun Q."/>
            <person name="Mori K."/>
        </authorList>
    </citation>
    <scope>NUCLEOTIDE SEQUENCE [LARGE SCALE GENOMIC DNA]</scope>
    <source>
        <strain evidence="1 2">CECT 7908</strain>
    </source>
</reference>
<accession>A0ABV5FRH0</accession>
<dbReference type="EMBL" id="JBHMEX010000061">
    <property type="protein sequence ID" value="MFB9066143.1"/>
    <property type="molecule type" value="Genomic_DNA"/>
</dbReference>
<sequence>MKKYKKIIVILLTIFIFSCNEDKAKTINIGNYQIDIPSDWKEINQRGIDSYLGVIITAKGDTITSDFGENTEKFNETNKVFSRKQFLKYKEMGMDTENLFWSYTPEIDQAQGTFLNEFYMYIIIDKHKSKLRIPKNEGKGFTGISIDSVKKSKNRLTIIGENLNKTESDLLVNSFKTIKFNDK</sequence>
<evidence type="ECO:0008006" key="3">
    <source>
        <dbReference type="Google" id="ProtNLM"/>
    </source>
</evidence>
<dbReference type="RefSeq" id="WP_290263192.1">
    <property type="nucleotide sequence ID" value="NZ_JAUFQQ010000003.1"/>
</dbReference>
<protein>
    <recommendedName>
        <fullName evidence="3">Lipoprotein</fullName>
    </recommendedName>
</protein>
<gene>
    <name evidence="1" type="ORF">ACFFUQ_19180</name>
</gene>
<dbReference type="PROSITE" id="PS51257">
    <property type="entry name" value="PROKAR_LIPOPROTEIN"/>
    <property type="match status" value="1"/>
</dbReference>
<evidence type="ECO:0000313" key="1">
    <source>
        <dbReference type="EMBL" id="MFB9066143.1"/>
    </source>
</evidence>
<comment type="caution">
    <text evidence="1">The sequence shown here is derived from an EMBL/GenBank/DDBJ whole genome shotgun (WGS) entry which is preliminary data.</text>
</comment>